<evidence type="ECO:0000256" key="1">
    <source>
        <dbReference type="ARBA" id="ARBA00001917"/>
    </source>
</evidence>
<dbReference type="NCBIfam" id="TIGR02151">
    <property type="entry name" value="IPP_isom_2"/>
    <property type="match status" value="1"/>
</dbReference>
<feature type="binding site" evidence="11">
    <location>
        <position position="169"/>
    </location>
    <ligand>
        <name>Mg(2+)</name>
        <dbReference type="ChEBI" id="CHEBI:18420"/>
    </ligand>
</feature>
<feature type="binding site" evidence="11">
    <location>
        <begin position="105"/>
        <end position="107"/>
    </location>
    <ligand>
        <name>substrate</name>
    </ligand>
</feature>
<feature type="binding site" evidence="11">
    <location>
        <begin position="17"/>
        <end position="18"/>
    </location>
    <ligand>
        <name>substrate</name>
    </ligand>
</feature>
<accession>A0A0W0Z6F9</accession>
<dbReference type="PANTHER" id="PTHR43665">
    <property type="entry name" value="ISOPENTENYL-DIPHOSPHATE DELTA-ISOMERASE"/>
    <property type="match status" value="1"/>
</dbReference>
<dbReference type="EMBL" id="LNYX01000013">
    <property type="protein sequence ID" value="KTD64419.1"/>
    <property type="molecule type" value="Genomic_DNA"/>
</dbReference>
<feature type="domain" description="FMN-dependent dehydrogenase" evidence="12">
    <location>
        <begin position="182"/>
        <end position="345"/>
    </location>
</feature>
<proteinExistence type="inferred from homology"/>
<dbReference type="STRING" id="452.Lspi_1226"/>
<dbReference type="GO" id="GO:0016491">
    <property type="term" value="F:oxidoreductase activity"/>
    <property type="evidence" value="ECO:0007669"/>
    <property type="project" value="InterPro"/>
</dbReference>
<evidence type="ECO:0000256" key="3">
    <source>
        <dbReference type="ARBA" id="ARBA00022630"/>
    </source>
</evidence>
<evidence type="ECO:0000313" key="14">
    <source>
        <dbReference type="Proteomes" id="UP000054877"/>
    </source>
</evidence>
<comment type="subunit">
    <text evidence="10 11">Homooctamer. Dimer of tetramers.</text>
</comment>
<dbReference type="GO" id="GO:0070402">
    <property type="term" value="F:NADPH binding"/>
    <property type="evidence" value="ECO:0007669"/>
    <property type="project" value="UniProtKB-UniRule"/>
</dbReference>
<feature type="binding site" evidence="11">
    <location>
        <position position="105"/>
    </location>
    <ligand>
        <name>FMN</name>
        <dbReference type="ChEBI" id="CHEBI:58210"/>
    </ligand>
</feature>
<comment type="similarity">
    <text evidence="11">Belongs to the IPP isomerase type 2 family.</text>
</comment>
<evidence type="ECO:0000256" key="6">
    <source>
        <dbReference type="ARBA" id="ARBA00022842"/>
    </source>
</evidence>
<comment type="function">
    <text evidence="11">Involved in the biosynthesis of isoprenoids. Catalyzes the 1,3-allylic rearrangement of the homoallylic substrate isopentenyl (IPP) to its allylic isomer, dimethylallyl diphosphate (DMAPP).</text>
</comment>
<feature type="binding site" evidence="11">
    <location>
        <begin position="281"/>
        <end position="283"/>
    </location>
    <ligand>
        <name>FMN</name>
        <dbReference type="ChEBI" id="CHEBI:58210"/>
    </ligand>
</feature>
<keyword evidence="4 11" id="KW-0288">FMN</keyword>
<feature type="binding site" evidence="11">
    <location>
        <position position="200"/>
    </location>
    <ligand>
        <name>FMN</name>
        <dbReference type="ChEBI" id="CHEBI:58210"/>
    </ligand>
</feature>
<evidence type="ECO:0000256" key="2">
    <source>
        <dbReference type="ARBA" id="ARBA00022490"/>
    </source>
</evidence>
<comment type="catalytic activity">
    <reaction evidence="11">
        <text>isopentenyl diphosphate = dimethylallyl diphosphate</text>
        <dbReference type="Rhea" id="RHEA:23284"/>
        <dbReference type="ChEBI" id="CHEBI:57623"/>
        <dbReference type="ChEBI" id="CHEBI:128769"/>
        <dbReference type="EC" id="5.3.3.2"/>
    </reaction>
</comment>
<comment type="cofactor">
    <cofactor evidence="1 11">
        <name>FMN</name>
        <dbReference type="ChEBI" id="CHEBI:58210"/>
    </cofactor>
</comment>
<evidence type="ECO:0000256" key="9">
    <source>
        <dbReference type="ARBA" id="ARBA00023235"/>
    </source>
</evidence>
<comment type="caution">
    <text evidence="13">The sequence shown here is derived from an EMBL/GenBank/DDBJ whole genome shotgun (WGS) entry which is preliminary data.</text>
</comment>
<comment type="cofactor">
    <cofactor evidence="11">
        <name>NADPH</name>
        <dbReference type="ChEBI" id="CHEBI:57783"/>
    </cofactor>
</comment>
<dbReference type="GO" id="GO:0000287">
    <property type="term" value="F:magnesium ion binding"/>
    <property type="evidence" value="ECO:0007669"/>
    <property type="project" value="UniProtKB-UniRule"/>
</dbReference>
<dbReference type="GO" id="GO:0005737">
    <property type="term" value="C:cytoplasm"/>
    <property type="evidence" value="ECO:0007669"/>
    <property type="project" value="UniProtKB-SubCell"/>
</dbReference>
<dbReference type="SUPFAM" id="SSF51395">
    <property type="entry name" value="FMN-linked oxidoreductases"/>
    <property type="match status" value="1"/>
</dbReference>
<dbReference type="EC" id="5.3.3.2" evidence="11"/>
<dbReference type="HAMAP" id="MF_00354">
    <property type="entry name" value="Idi_2"/>
    <property type="match status" value="1"/>
</dbReference>
<feature type="binding site" evidence="11">
    <location>
        <begin position="75"/>
        <end position="77"/>
    </location>
    <ligand>
        <name>FMN</name>
        <dbReference type="ChEBI" id="CHEBI:58210"/>
    </ligand>
</feature>
<dbReference type="Gene3D" id="3.20.20.70">
    <property type="entry name" value="Aldolase class I"/>
    <property type="match status" value="1"/>
</dbReference>
<dbReference type="AlphaFoldDB" id="A0A0W0Z6F9"/>
<evidence type="ECO:0000256" key="4">
    <source>
        <dbReference type="ARBA" id="ARBA00022643"/>
    </source>
</evidence>
<feature type="binding site" evidence="11">
    <location>
        <position position="225"/>
    </location>
    <ligand>
        <name>FMN</name>
        <dbReference type="ChEBI" id="CHEBI:58210"/>
    </ligand>
</feature>
<dbReference type="Pfam" id="PF01070">
    <property type="entry name" value="FMN_dh"/>
    <property type="match status" value="1"/>
</dbReference>
<dbReference type="InterPro" id="IPR011179">
    <property type="entry name" value="IPdP_isomerase"/>
</dbReference>
<keyword evidence="5 11" id="KW-0479">Metal-binding</keyword>
<dbReference type="PIRSF" id="PIRSF003314">
    <property type="entry name" value="IPP_isomerase"/>
    <property type="match status" value="1"/>
</dbReference>
<feature type="binding site" evidence="11">
    <location>
        <begin position="302"/>
        <end position="303"/>
    </location>
    <ligand>
        <name>FMN</name>
        <dbReference type="ChEBI" id="CHEBI:58210"/>
    </ligand>
</feature>
<organism evidence="13 14">
    <name type="scientific">Legionella spiritensis</name>
    <dbReference type="NCBI Taxonomy" id="452"/>
    <lineage>
        <taxon>Bacteria</taxon>
        <taxon>Pseudomonadati</taxon>
        <taxon>Pseudomonadota</taxon>
        <taxon>Gammaproteobacteria</taxon>
        <taxon>Legionellales</taxon>
        <taxon>Legionellaceae</taxon>
        <taxon>Legionella</taxon>
    </lineage>
</organism>
<reference evidence="13 14" key="1">
    <citation type="submission" date="2015-11" db="EMBL/GenBank/DDBJ databases">
        <title>Genomic analysis of 38 Legionella species identifies large and diverse effector repertoires.</title>
        <authorList>
            <person name="Burstein D."/>
            <person name="Amaro F."/>
            <person name="Zusman T."/>
            <person name="Lifshitz Z."/>
            <person name="Cohen O."/>
            <person name="Gilbert J.A."/>
            <person name="Pupko T."/>
            <person name="Shuman H.A."/>
            <person name="Segal G."/>
        </authorList>
    </citation>
    <scope>NUCLEOTIDE SEQUENCE [LARGE SCALE GENOMIC DNA]</scope>
    <source>
        <strain evidence="13 14">Mt.St.Helens-9</strain>
    </source>
</reference>
<comment type="subcellular location">
    <subcellularLocation>
        <location evidence="11">Cytoplasm</location>
    </subcellularLocation>
</comment>
<keyword evidence="8 11" id="KW-0414">Isoprene biosynthesis</keyword>
<evidence type="ECO:0000256" key="5">
    <source>
        <dbReference type="ARBA" id="ARBA00022723"/>
    </source>
</evidence>
<evidence type="ECO:0000256" key="8">
    <source>
        <dbReference type="ARBA" id="ARBA00023229"/>
    </source>
</evidence>
<dbReference type="GO" id="GO:0004452">
    <property type="term" value="F:isopentenyl-diphosphate delta-isomerase activity"/>
    <property type="evidence" value="ECO:0007669"/>
    <property type="project" value="UniProtKB-UniRule"/>
</dbReference>
<dbReference type="GO" id="GO:0010181">
    <property type="term" value="F:FMN binding"/>
    <property type="evidence" value="ECO:0007669"/>
    <property type="project" value="UniProtKB-UniRule"/>
</dbReference>
<keyword evidence="14" id="KW-1185">Reference proteome</keyword>
<comment type="cofactor">
    <cofactor evidence="11">
        <name>Mg(2+)</name>
        <dbReference type="ChEBI" id="CHEBI:18420"/>
    </cofactor>
</comment>
<dbReference type="InterPro" id="IPR000262">
    <property type="entry name" value="FMN-dep_DH"/>
</dbReference>
<feature type="binding site" evidence="11">
    <location>
        <position position="230"/>
    </location>
    <ligand>
        <name>FMN</name>
        <dbReference type="ChEBI" id="CHEBI:58210"/>
    </ligand>
</feature>
<keyword evidence="9 11" id="KW-0413">Isomerase</keyword>
<keyword evidence="6 11" id="KW-0460">Magnesium</keyword>
<name>A0A0W0Z6F9_LEGSP</name>
<feature type="binding site" evidence="11">
    <location>
        <position position="134"/>
    </location>
    <ligand>
        <name>FMN</name>
        <dbReference type="ChEBI" id="CHEBI:58210"/>
    </ligand>
</feature>
<dbReference type="PATRIC" id="fig|452.5.peg.1354"/>
<evidence type="ECO:0000256" key="11">
    <source>
        <dbReference type="HAMAP-Rule" id="MF_00354"/>
    </source>
</evidence>
<keyword evidence="2 11" id="KW-0963">Cytoplasm</keyword>
<protein>
    <recommendedName>
        <fullName evidence="11">Isopentenyl-diphosphate delta-isomerase</fullName>
        <shortName evidence="11">IPP isomerase</shortName>
        <ecNumber evidence="11">5.3.3.2</ecNumber>
    </recommendedName>
    <alternativeName>
        <fullName evidence="11">Isopentenyl diphosphate:dimethylallyl diphosphate isomerase</fullName>
    </alternativeName>
    <alternativeName>
        <fullName evidence="11">Isopentenyl pyrophosphate isomerase</fullName>
    </alternativeName>
    <alternativeName>
        <fullName evidence="11">Type 2 isopentenyl diphosphate isomerase</fullName>
        <shortName evidence="11">IDI-2</shortName>
    </alternativeName>
</protein>
<dbReference type="InterPro" id="IPR013785">
    <property type="entry name" value="Aldolase_TIM"/>
</dbReference>
<evidence type="ECO:0000259" key="12">
    <source>
        <dbReference type="Pfam" id="PF01070"/>
    </source>
</evidence>
<keyword evidence="3 11" id="KW-0285">Flavoprotein</keyword>
<evidence type="ECO:0000256" key="10">
    <source>
        <dbReference type="ARBA" id="ARBA00025810"/>
    </source>
</evidence>
<feature type="binding site" evidence="11">
    <location>
        <position position="168"/>
    </location>
    <ligand>
        <name>substrate</name>
    </ligand>
</feature>
<dbReference type="CDD" id="cd02811">
    <property type="entry name" value="IDI-2_FMN"/>
    <property type="match status" value="1"/>
</dbReference>
<evidence type="ECO:0000313" key="13">
    <source>
        <dbReference type="EMBL" id="KTD64419.1"/>
    </source>
</evidence>
<keyword evidence="7 11" id="KW-0521">NADP</keyword>
<evidence type="ECO:0000256" key="7">
    <source>
        <dbReference type="ARBA" id="ARBA00022857"/>
    </source>
</evidence>
<dbReference type="PANTHER" id="PTHR43665:SF1">
    <property type="entry name" value="ISOPENTENYL-DIPHOSPHATE DELTA-ISOMERASE"/>
    <property type="match status" value="1"/>
</dbReference>
<sequence length="348" mass="38063">MATWINMQDLYSQFEKRKQDHIELALMSCNQASDMNGLDNVFLAHEALPDVNFADITIATRRFGRSADKPFLVSSMTAGHHDAARINRHLVTACAATGWVMGVGSQRRELTDNEAAFEWQSLRRDFPDVHLLSNIGIAQIIDAPVSRIRRLTDALEARALIVHCNPLQEVIQPEGTPQFAGCWQALSRLVSELAIPVVIKETGCGFSVSTLRRLNDIGIAAVDVSGLGGTHWGRIEGHRAGEHPLRQQAAATFANWGIDTVQSVKNAMAIQPGYEIWGSGGVRHGLDAAKLFALGASTVGFAKPMLEVALSGEQQVIDRMMAIEYELKVAMFCTGTRKLCELKGKACQ</sequence>
<dbReference type="GO" id="GO:0008299">
    <property type="term" value="P:isoprenoid biosynthetic process"/>
    <property type="evidence" value="ECO:0007669"/>
    <property type="project" value="UniProtKB-UniRule"/>
</dbReference>
<dbReference type="Proteomes" id="UP000054877">
    <property type="component" value="Unassembled WGS sequence"/>
</dbReference>
<feature type="binding site" evidence="11">
    <location>
        <position position="74"/>
    </location>
    <ligand>
        <name>FMN</name>
        <dbReference type="ChEBI" id="CHEBI:58210"/>
    </ligand>
</feature>
<gene>
    <name evidence="11" type="primary">fni</name>
    <name evidence="13" type="ORF">Lspi_1226</name>
</gene>